<keyword evidence="2" id="KW-0408">Iron</keyword>
<keyword evidence="3" id="KW-0411">Iron-sulfur</keyword>
<dbReference type="SFLD" id="SFLDS00029">
    <property type="entry name" value="Radical_SAM"/>
    <property type="match status" value="1"/>
</dbReference>
<evidence type="ECO:0000256" key="3">
    <source>
        <dbReference type="ARBA" id="ARBA00023014"/>
    </source>
</evidence>
<dbReference type="Gene3D" id="3.80.30.30">
    <property type="match status" value="1"/>
</dbReference>
<evidence type="ECO:0000256" key="2">
    <source>
        <dbReference type="ARBA" id="ARBA00023004"/>
    </source>
</evidence>
<dbReference type="PANTHER" id="PTHR43432:SF3">
    <property type="entry name" value="SLR0285 PROTEIN"/>
    <property type="match status" value="1"/>
</dbReference>
<dbReference type="PANTHER" id="PTHR43432">
    <property type="entry name" value="SLR0285 PROTEIN"/>
    <property type="match status" value="1"/>
</dbReference>
<keyword evidence="6" id="KW-1185">Reference proteome</keyword>
<evidence type="ECO:0000313" key="6">
    <source>
        <dbReference type="Proteomes" id="UP000682403"/>
    </source>
</evidence>
<proteinExistence type="predicted"/>
<dbReference type="EMBL" id="JAGVRK010000001">
    <property type="protein sequence ID" value="MBS2968308.1"/>
    <property type="molecule type" value="Genomic_DNA"/>
</dbReference>
<dbReference type="SUPFAM" id="SSF102114">
    <property type="entry name" value="Radical SAM enzymes"/>
    <property type="match status" value="1"/>
</dbReference>
<sequence>MNVHLSSKTPKSFLTKTGGFLKDYDYSLNPYTGCAFGCSYCYVRRLPVSLFRKEEWGTWVDVKKAGRESFAKELKRAKSKGPVRIFMSSSTDPYQGEEAKEEITRTLLSAMADEKPDFLFVQTRSPLVTRDIDLFQELKSRILVSITIETDRDEIRKAFAPSSPPLAARLKALKQLSDAGIPAQAAVAPMLPFTDRFPDRVKQVTGLVTLDDFFQGDGAGGKRSASLGARDILVQLGEEDWFDPERIEMERKKFEGVFGKKNVRISQDGFAPFR</sequence>
<evidence type="ECO:0000256" key="1">
    <source>
        <dbReference type="ARBA" id="ARBA00022723"/>
    </source>
</evidence>
<accession>A0ABS5LC56</accession>
<dbReference type="InterPro" id="IPR007197">
    <property type="entry name" value="rSAM"/>
</dbReference>
<dbReference type="Pfam" id="PF04055">
    <property type="entry name" value="Radical_SAM"/>
    <property type="match status" value="1"/>
</dbReference>
<keyword evidence="1" id="KW-0479">Metal-binding</keyword>
<dbReference type="RefSeq" id="WP_211557011.1">
    <property type="nucleotide sequence ID" value="NZ_JAGVRK010000001.1"/>
</dbReference>
<name>A0ABS5LC56_9BACI</name>
<dbReference type="InterPro" id="IPR058240">
    <property type="entry name" value="rSAM_sf"/>
</dbReference>
<dbReference type="InterPro" id="IPR040086">
    <property type="entry name" value="MJ0683-like"/>
</dbReference>
<organism evidence="5 6">
    <name type="scientific">Metabacillus flavus</name>
    <dbReference type="NCBI Taxonomy" id="2823519"/>
    <lineage>
        <taxon>Bacteria</taxon>
        <taxon>Bacillati</taxon>
        <taxon>Bacillota</taxon>
        <taxon>Bacilli</taxon>
        <taxon>Bacillales</taxon>
        <taxon>Bacillaceae</taxon>
        <taxon>Metabacillus</taxon>
    </lineage>
</organism>
<evidence type="ECO:0000313" key="5">
    <source>
        <dbReference type="EMBL" id="MBS2968308.1"/>
    </source>
</evidence>
<dbReference type="CDD" id="cd01335">
    <property type="entry name" value="Radical_SAM"/>
    <property type="match status" value="1"/>
</dbReference>
<protein>
    <submittedName>
        <fullName evidence="5">Radical SAM protein</fullName>
    </submittedName>
</protein>
<feature type="domain" description="Radical SAM core" evidence="4">
    <location>
        <begin position="29"/>
        <end position="191"/>
    </location>
</feature>
<dbReference type="SFLD" id="SFLDG01084">
    <property type="entry name" value="Uncharacterised_Radical_SAM_Su"/>
    <property type="match status" value="1"/>
</dbReference>
<evidence type="ECO:0000259" key="4">
    <source>
        <dbReference type="Pfam" id="PF04055"/>
    </source>
</evidence>
<reference evidence="5 6" key="1">
    <citation type="submission" date="2021-04" db="EMBL/GenBank/DDBJ databases">
        <title>Metabacillus sp. strain KIGAM252 whole genome sequence.</title>
        <authorList>
            <person name="Seo M.-J."/>
            <person name="Cho E.-S."/>
            <person name="Hwang C.Y."/>
            <person name="Yoon D.J."/>
        </authorList>
    </citation>
    <scope>NUCLEOTIDE SEQUENCE [LARGE SCALE GENOMIC DNA]</scope>
    <source>
        <strain evidence="5 6">KIGAM252</strain>
    </source>
</reference>
<gene>
    <name evidence="5" type="ORF">J9317_05990</name>
</gene>
<dbReference type="Proteomes" id="UP000682403">
    <property type="component" value="Unassembled WGS sequence"/>
</dbReference>
<comment type="caution">
    <text evidence="5">The sequence shown here is derived from an EMBL/GenBank/DDBJ whole genome shotgun (WGS) entry which is preliminary data.</text>
</comment>